<proteinExistence type="predicted"/>
<evidence type="ECO:0000313" key="2">
    <source>
        <dbReference type="Proteomes" id="UP000789396"/>
    </source>
</evidence>
<dbReference type="OrthoDB" id="2433158at2759"/>
<evidence type="ECO:0000313" key="1">
    <source>
        <dbReference type="EMBL" id="CAG8802990.1"/>
    </source>
</evidence>
<gene>
    <name evidence="1" type="ORF">RFULGI_LOCUS17931</name>
</gene>
<keyword evidence="2" id="KW-1185">Reference proteome</keyword>
<reference evidence="1" key="1">
    <citation type="submission" date="2021-06" db="EMBL/GenBank/DDBJ databases">
        <authorList>
            <person name="Kallberg Y."/>
            <person name="Tangrot J."/>
            <person name="Rosling A."/>
        </authorList>
    </citation>
    <scope>NUCLEOTIDE SEQUENCE</scope>
    <source>
        <strain evidence="1">IN212</strain>
    </source>
</reference>
<protein>
    <submittedName>
        <fullName evidence="1">9803_t:CDS:1</fullName>
    </submittedName>
</protein>
<dbReference type="EMBL" id="CAJVPZ010074330">
    <property type="protein sequence ID" value="CAG8802990.1"/>
    <property type="molecule type" value="Genomic_DNA"/>
</dbReference>
<dbReference type="Proteomes" id="UP000789396">
    <property type="component" value="Unassembled WGS sequence"/>
</dbReference>
<comment type="caution">
    <text evidence="1">The sequence shown here is derived from an EMBL/GenBank/DDBJ whole genome shotgun (WGS) entry which is preliminary data.</text>
</comment>
<sequence>HLTTFDIHAGIFHSLIIRITHEKTQYNLQQKFTKPSLGKVRAVKNSSQDMKLEGKDTSFIRDIRKGENIVIMGEKRVVLKIYSDTKLKVSGSFQCMIGINSWIEFHIEPKTKLNGFIDAYKLMFEKYPIDNIIGSGQNHTLNLQIALGLRDYEKISNYENKFQNYVTNMFEELKRQTNKPATSINRFGISCLSFSDLDLENLTNELSDLKKNQFGEWIIKLCILVPIQIAVARDNIFQPVSDGSLLLHAGINGSADEIVDEIAQNI</sequence>
<dbReference type="AlphaFoldDB" id="A0A9N9P4I9"/>
<feature type="non-terminal residue" evidence="1">
    <location>
        <position position="266"/>
    </location>
</feature>
<organism evidence="1 2">
    <name type="scientific">Racocetra fulgida</name>
    <dbReference type="NCBI Taxonomy" id="60492"/>
    <lineage>
        <taxon>Eukaryota</taxon>
        <taxon>Fungi</taxon>
        <taxon>Fungi incertae sedis</taxon>
        <taxon>Mucoromycota</taxon>
        <taxon>Glomeromycotina</taxon>
        <taxon>Glomeromycetes</taxon>
        <taxon>Diversisporales</taxon>
        <taxon>Gigasporaceae</taxon>
        <taxon>Racocetra</taxon>
    </lineage>
</organism>
<accession>A0A9N9P4I9</accession>
<name>A0A9N9P4I9_9GLOM</name>
<feature type="non-terminal residue" evidence="1">
    <location>
        <position position="1"/>
    </location>
</feature>